<dbReference type="WBParaSite" id="BPAG_0001355501-mRNA-1">
    <property type="protein sequence ID" value="BPAG_0001355501-mRNA-1"/>
    <property type="gene ID" value="BPAG_0001355501"/>
</dbReference>
<evidence type="ECO:0000313" key="2">
    <source>
        <dbReference type="Proteomes" id="UP000278627"/>
    </source>
</evidence>
<evidence type="ECO:0000313" key="1">
    <source>
        <dbReference type="EMBL" id="VDN94668.1"/>
    </source>
</evidence>
<reference evidence="1 2" key="2">
    <citation type="submission" date="2018-11" db="EMBL/GenBank/DDBJ databases">
        <authorList>
            <consortium name="Pathogen Informatics"/>
        </authorList>
    </citation>
    <scope>NUCLEOTIDE SEQUENCE [LARGE SCALE GENOMIC DNA]</scope>
</reference>
<protein>
    <submittedName>
        <fullName evidence="1 3">Uncharacterized protein</fullName>
    </submittedName>
</protein>
<sequence length="44" mass="5200">MRIYRLTRTKLLPSLEIHQTLIPPKTSTNFNLFLTIILDDVNCR</sequence>
<accession>A0A0N4TX67</accession>
<dbReference type="EMBL" id="UZAD01013399">
    <property type="protein sequence ID" value="VDN94668.1"/>
    <property type="molecule type" value="Genomic_DNA"/>
</dbReference>
<name>A0A0N4TX67_BRUPA</name>
<keyword evidence="2" id="KW-1185">Reference proteome</keyword>
<proteinExistence type="predicted"/>
<evidence type="ECO:0000313" key="3">
    <source>
        <dbReference type="WBParaSite" id="BPAG_0001355501-mRNA-1"/>
    </source>
</evidence>
<dbReference type="Proteomes" id="UP000278627">
    <property type="component" value="Unassembled WGS sequence"/>
</dbReference>
<gene>
    <name evidence="1" type="ORF">BPAG_LOCUS13483</name>
</gene>
<organism evidence="3">
    <name type="scientific">Brugia pahangi</name>
    <name type="common">Filarial nematode worm</name>
    <dbReference type="NCBI Taxonomy" id="6280"/>
    <lineage>
        <taxon>Eukaryota</taxon>
        <taxon>Metazoa</taxon>
        <taxon>Ecdysozoa</taxon>
        <taxon>Nematoda</taxon>
        <taxon>Chromadorea</taxon>
        <taxon>Rhabditida</taxon>
        <taxon>Spirurina</taxon>
        <taxon>Spiruromorpha</taxon>
        <taxon>Filarioidea</taxon>
        <taxon>Onchocercidae</taxon>
        <taxon>Brugia</taxon>
    </lineage>
</organism>
<dbReference type="AlphaFoldDB" id="A0A0N4TX67"/>
<reference evidence="3" key="1">
    <citation type="submission" date="2016-04" db="UniProtKB">
        <authorList>
            <consortium name="WormBaseParasite"/>
        </authorList>
    </citation>
    <scope>IDENTIFICATION</scope>
</reference>